<dbReference type="PROSITE" id="PS50995">
    <property type="entry name" value="HTH_MARR_2"/>
    <property type="match status" value="1"/>
</dbReference>
<dbReference type="InterPro" id="IPR039422">
    <property type="entry name" value="MarR/SlyA-like"/>
</dbReference>
<dbReference type="Pfam" id="PF12802">
    <property type="entry name" value="MarR_2"/>
    <property type="match status" value="1"/>
</dbReference>
<feature type="domain" description="HTH marR-type" evidence="2">
    <location>
        <begin position="22"/>
        <end position="159"/>
    </location>
</feature>
<feature type="compositionally biased region" description="Pro residues" evidence="1">
    <location>
        <begin position="8"/>
        <end position="23"/>
    </location>
</feature>
<protein>
    <submittedName>
        <fullName evidence="3">MarR family winged helix-turn-helix transcriptional regulator</fullName>
    </submittedName>
</protein>
<evidence type="ECO:0000256" key="1">
    <source>
        <dbReference type="SAM" id="MobiDB-lite"/>
    </source>
</evidence>
<proteinExistence type="predicted"/>
<evidence type="ECO:0000313" key="3">
    <source>
        <dbReference type="EMBL" id="GAA3839364.1"/>
    </source>
</evidence>
<dbReference type="InterPro" id="IPR036390">
    <property type="entry name" value="WH_DNA-bd_sf"/>
</dbReference>
<dbReference type="InterPro" id="IPR000835">
    <property type="entry name" value="HTH_MarR-typ"/>
</dbReference>
<dbReference type="PANTHER" id="PTHR33164">
    <property type="entry name" value="TRANSCRIPTIONAL REGULATOR, MARR FAMILY"/>
    <property type="match status" value="1"/>
</dbReference>
<reference evidence="4" key="1">
    <citation type="journal article" date="2019" name="Int. J. Syst. Evol. Microbiol.">
        <title>The Global Catalogue of Microorganisms (GCM) 10K type strain sequencing project: providing services to taxonomists for standard genome sequencing and annotation.</title>
        <authorList>
            <consortium name="The Broad Institute Genomics Platform"/>
            <consortium name="The Broad Institute Genome Sequencing Center for Infectious Disease"/>
            <person name="Wu L."/>
            <person name="Ma J."/>
        </authorList>
    </citation>
    <scope>NUCLEOTIDE SEQUENCE [LARGE SCALE GENOMIC DNA]</scope>
    <source>
        <strain evidence="4">JCM 16908</strain>
    </source>
</reference>
<keyword evidence="4" id="KW-1185">Reference proteome</keyword>
<dbReference type="Proteomes" id="UP001500888">
    <property type="component" value="Unassembled WGS sequence"/>
</dbReference>
<dbReference type="PANTHER" id="PTHR33164:SF99">
    <property type="entry name" value="MARR FAMILY REGULATORY PROTEIN"/>
    <property type="match status" value="1"/>
</dbReference>
<dbReference type="EMBL" id="BAAAZR010000043">
    <property type="protein sequence ID" value="GAA3839364.1"/>
    <property type="molecule type" value="Genomic_DNA"/>
</dbReference>
<organism evidence="3 4">
    <name type="scientific">Sphaerisporangium flaviroseum</name>
    <dbReference type="NCBI Taxonomy" id="509199"/>
    <lineage>
        <taxon>Bacteria</taxon>
        <taxon>Bacillati</taxon>
        <taxon>Actinomycetota</taxon>
        <taxon>Actinomycetes</taxon>
        <taxon>Streptosporangiales</taxon>
        <taxon>Streptosporangiaceae</taxon>
        <taxon>Sphaerisporangium</taxon>
    </lineage>
</organism>
<dbReference type="Gene3D" id="1.10.10.10">
    <property type="entry name" value="Winged helix-like DNA-binding domain superfamily/Winged helix DNA-binding domain"/>
    <property type="match status" value="1"/>
</dbReference>
<evidence type="ECO:0000259" key="2">
    <source>
        <dbReference type="PROSITE" id="PS50995"/>
    </source>
</evidence>
<feature type="region of interest" description="Disordered" evidence="1">
    <location>
        <begin position="1"/>
        <end position="24"/>
    </location>
</feature>
<name>A0ABP7JBV1_9ACTN</name>
<evidence type="ECO:0000313" key="4">
    <source>
        <dbReference type="Proteomes" id="UP001500888"/>
    </source>
</evidence>
<comment type="caution">
    <text evidence="3">The sequence shown here is derived from an EMBL/GenBank/DDBJ whole genome shotgun (WGS) entry which is preliminary data.</text>
</comment>
<dbReference type="InterPro" id="IPR036388">
    <property type="entry name" value="WH-like_DNA-bd_sf"/>
</dbReference>
<dbReference type="RefSeq" id="WP_344951149.1">
    <property type="nucleotide sequence ID" value="NZ_BAAAZR010000043.1"/>
</dbReference>
<dbReference type="PRINTS" id="PR00598">
    <property type="entry name" value="HTHMARR"/>
</dbReference>
<sequence>MSTDSSAPKPPAATPGAGPPADPPGFELPLRLFLGFRTLIDELHAELARQGHPDVRPMHGFVMQAIGTRGTTAAELGRRLGVSKQAAGKTIDALERIGYVERGTDPGDARRKIVRLTERGTDSLVRSARIFEDLRAGWAKTLGEDRLRALESDLRLVTPPDLFRLDVPGWFGGYQ</sequence>
<dbReference type="SUPFAM" id="SSF46785">
    <property type="entry name" value="Winged helix' DNA-binding domain"/>
    <property type="match status" value="1"/>
</dbReference>
<accession>A0ABP7JBV1</accession>
<gene>
    <name evidence="3" type="ORF">GCM10022226_72100</name>
</gene>
<dbReference type="SMART" id="SM00347">
    <property type="entry name" value="HTH_MARR"/>
    <property type="match status" value="1"/>
</dbReference>